<dbReference type="RefSeq" id="WP_380078730.1">
    <property type="nucleotide sequence ID" value="NZ_JBHSGO010000168.1"/>
</dbReference>
<organism evidence="2 3">
    <name type="scientific">Falsiporphyromonas endometrii</name>
    <dbReference type="NCBI Taxonomy" id="1387297"/>
    <lineage>
        <taxon>Bacteria</taxon>
        <taxon>Pseudomonadati</taxon>
        <taxon>Bacteroidota</taxon>
        <taxon>Bacteroidia</taxon>
        <taxon>Bacteroidales</taxon>
        <taxon>Porphyromonadaceae</taxon>
        <taxon>Falsiporphyromonas</taxon>
    </lineage>
</organism>
<sequence>MKPETNIKLQKVLTVIFLILVIATFVTYFLIKETPVIFITIGFTAIGVRIITYLLKHFNK</sequence>
<reference evidence="3" key="1">
    <citation type="journal article" date="2019" name="Int. J. Syst. Evol. Microbiol.">
        <title>The Global Catalogue of Microorganisms (GCM) 10K type strain sequencing project: providing services to taxonomists for standard genome sequencing and annotation.</title>
        <authorList>
            <consortium name="The Broad Institute Genomics Platform"/>
            <consortium name="The Broad Institute Genome Sequencing Center for Infectious Disease"/>
            <person name="Wu L."/>
            <person name="Ma J."/>
        </authorList>
    </citation>
    <scope>NUCLEOTIDE SEQUENCE [LARGE SCALE GENOMIC DNA]</scope>
    <source>
        <strain evidence="3">CGMCC 4.7357</strain>
    </source>
</reference>
<keyword evidence="1" id="KW-0472">Membrane</keyword>
<dbReference type="EMBL" id="JBHSGO010000168">
    <property type="protein sequence ID" value="MFC4666046.1"/>
    <property type="molecule type" value="Genomic_DNA"/>
</dbReference>
<keyword evidence="3" id="KW-1185">Reference proteome</keyword>
<comment type="caution">
    <text evidence="2">The sequence shown here is derived from an EMBL/GenBank/DDBJ whole genome shotgun (WGS) entry which is preliminary data.</text>
</comment>
<name>A0ABV9K8P0_9PORP</name>
<gene>
    <name evidence="2" type="ORF">ACFO3G_05460</name>
</gene>
<protein>
    <submittedName>
        <fullName evidence="2">Uncharacterized protein</fullName>
    </submittedName>
</protein>
<accession>A0ABV9K8P0</accession>
<evidence type="ECO:0000256" key="1">
    <source>
        <dbReference type="SAM" id="Phobius"/>
    </source>
</evidence>
<proteinExistence type="predicted"/>
<keyword evidence="1" id="KW-0812">Transmembrane</keyword>
<dbReference type="Proteomes" id="UP001596020">
    <property type="component" value="Unassembled WGS sequence"/>
</dbReference>
<keyword evidence="1" id="KW-1133">Transmembrane helix</keyword>
<evidence type="ECO:0000313" key="3">
    <source>
        <dbReference type="Proteomes" id="UP001596020"/>
    </source>
</evidence>
<evidence type="ECO:0000313" key="2">
    <source>
        <dbReference type="EMBL" id="MFC4666046.1"/>
    </source>
</evidence>
<feature type="transmembrane region" description="Helical" evidence="1">
    <location>
        <begin position="37"/>
        <end position="55"/>
    </location>
</feature>
<feature type="transmembrane region" description="Helical" evidence="1">
    <location>
        <begin position="12"/>
        <end position="31"/>
    </location>
</feature>